<evidence type="ECO:0000313" key="6">
    <source>
        <dbReference type="EMBL" id="OAE24901.1"/>
    </source>
</evidence>
<dbReference type="EMBL" id="LVLJ01002458">
    <property type="protein sequence ID" value="OAE24901.1"/>
    <property type="molecule type" value="Genomic_DNA"/>
</dbReference>
<dbReference type="InterPro" id="IPR003340">
    <property type="entry name" value="B3_DNA-bd"/>
</dbReference>
<keyword evidence="7" id="KW-1185">Reference proteome</keyword>
<dbReference type="AlphaFoldDB" id="A0A176VX30"/>
<proteinExistence type="predicted"/>
<dbReference type="InterPro" id="IPR015300">
    <property type="entry name" value="DNA-bd_pseudobarrel_sf"/>
</dbReference>
<feature type="compositionally biased region" description="Polar residues" evidence="5">
    <location>
        <begin position="201"/>
        <end position="217"/>
    </location>
</feature>
<dbReference type="GO" id="GO:0003700">
    <property type="term" value="F:DNA-binding transcription factor activity"/>
    <property type="evidence" value="ECO:0007669"/>
    <property type="project" value="InterPro"/>
</dbReference>
<feature type="compositionally biased region" description="Low complexity" evidence="5">
    <location>
        <begin position="803"/>
        <end position="818"/>
    </location>
</feature>
<evidence type="ECO:0000256" key="1">
    <source>
        <dbReference type="ARBA" id="ARBA00023015"/>
    </source>
</evidence>
<dbReference type="PANTHER" id="PTHR31140">
    <property type="entry name" value="B3 DOMAIN-CONTAINING TRANSCRIPTION FACTOR ABI3"/>
    <property type="match status" value="1"/>
</dbReference>
<sequence length="902" mass="97158">MGQNQGRLESGGMLLEELELERLGWRVIFVANASLGGGEFFGARGWAREGGRGRMRSQKQKASVSLLHLWDALEFSAKRYPGDGRNGVEAITVRDASCGRRRHLVSPASLSLIERPRTHSDHRGVKREMADVSQYVGSWVDDPKERQRISPEAEAGGWLRDEPVDGHNSSQRSGSSAAFPCGNPASLGSVDVDGNTMYSGTKNSNFNVSQVSTSSPSDALPSGSPGRLPDLTEDAAGPPNQSCTPVYFQEQRANLFAQLRGIRIKESVIRSAIERLGGGQKGLRAVIKVIIFWLRSRTTSSQTSEQFSIQEPLAPLSTEEIEKLPWNHGGSLENSFGTSQENGSGCTVSGDLQFLMNSSFLDGAPGSVSCTGELKLGDGEYAETKNHDIQLLAINEPGALSGMLDDMGVQELGVQGSGSLLDVQPSLVAGWSHQTFITDERQHRLGIRRLSPSPERVTLSTDLGYEDTQFHRNKIRRLSPSGSSSTSSCDVPAYSSISQSLPDVMGFSNNPFAPGGPFSISPSSPSLDHHAMDMGTFSSFGMQGTSLIDEATIGGTAAMYTDSTMEREQSGARLGLVGKSKTTPAAHTRLARKNRMDRNRRSASLHPTRSTQSGAPGVGVTGSGWAPSSGALRTPHSQTLPGGEGQTRVKDRRDMDRLQYLLQKMLKPSDVGNLGRIVLPKVRTCPFSFIDIRTRVGPVQACSERQELGALEEVLAFPGAPQSMHAGVSQPFWPNNKSRMYLLENTGEFVKKHNLEEGDRLMIYKNVQDDTFIIRGRKAQDCVDPTSSQAQADDKEVRGKEISSQGPPLSGSSSGTSSVDMDVVPDAPLEHTVSGQEGSPASGVTAVTLITSQDDLLNFADLPDAPMGDGTEPLVRFPSLEAFEDLLGMVPAVLSQQQQETL</sequence>
<feature type="compositionally biased region" description="Basic and acidic residues" evidence="5">
    <location>
        <begin position="792"/>
        <end position="801"/>
    </location>
</feature>
<comment type="caution">
    <text evidence="6">The sequence shown here is derived from an EMBL/GenBank/DDBJ whole genome shotgun (WGS) entry which is preliminary data.</text>
</comment>
<dbReference type="GO" id="GO:0003677">
    <property type="term" value="F:DNA binding"/>
    <property type="evidence" value="ECO:0007669"/>
    <property type="project" value="UniProtKB-KW"/>
</dbReference>
<feature type="region of interest" description="Disordered" evidence="5">
    <location>
        <begin position="143"/>
        <end position="184"/>
    </location>
</feature>
<keyword evidence="1" id="KW-0805">Transcription regulation</keyword>
<feature type="compositionally biased region" description="Polar residues" evidence="5">
    <location>
        <begin position="605"/>
        <end position="614"/>
    </location>
</feature>
<feature type="region of interest" description="Disordered" evidence="5">
    <location>
        <begin position="572"/>
        <end position="653"/>
    </location>
</feature>
<dbReference type="InterPro" id="IPR044800">
    <property type="entry name" value="LEC2-like"/>
</dbReference>
<evidence type="ECO:0000256" key="4">
    <source>
        <dbReference type="ARBA" id="ARBA00023242"/>
    </source>
</evidence>
<keyword evidence="4" id="KW-0539">Nucleus</keyword>
<evidence type="ECO:0000256" key="2">
    <source>
        <dbReference type="ARBA" id="ARBA00023125"/>
    </source>
</evidence>
<gene>
    <name evidence="6" type="ORF">AXG93_2931s1440</name>
</gene>
<evidence type="ECO:0008006" key="8">
    <source>
        <dbReference type="Google" id="ProtNLM"/>
    </source>
</evidence>
<feature type="compositionally biased region" description="Polar residues" evidence="5">
    <location>
        <begin position="167"/>
        <end position="176"/>
    </location>
</feature>
<dbReference type="PANTHER" id="PTHR31140:SF81">
    <property type="entry name" value="B3 DOMAIN-CONTAINING TRANSCRIPTION FACTOR ABI3"/>
    <property type="match status" value="1"/>
</dbReference>
<organism evidence="6 7">
    <name type="scientific">Marchantia polymorpha subsp. ruderalis</name>
    <dbReference type="NCBI Taxonomy" id="1480154"/>
    <lineage>
        <taxon>Eukaryota</taxon>
        <taxon>Viridiplantae</taxon>
        <taxon>Streptophyta</taxon>
        <taxon>Embryophyta</taxon>
        <taxon>Marchantiophyta</taxon>
        <taxon>Marchantiopsida</taxon>
        <taxon>Marchantiidae</taxon>
        <taxon>Marchantiales</taxon>
        <taxon>Marchantiaceae</taxon>
        <taxon>Marchantia</taxon>
    </lineage>
</organism>
<dbReference type="Proteomes" id="UP000077202">
    <property type="component" value="Unassembled WGS sequence"/>
</dbReference>
<name>A0A176VX30_MARPO</name>
<keyword evidence="2" id="KW-0238">DNA-binding</keyword>
<protein>
    <recommendedName>
        <fullName evidence="8">TF-B3 domain-containing protein</fullName>
    </recommendedName>
</protein>
<feature type="region of interest" description="Disordered" evidence="5">
    <location>
        <begin position="201"/>
        <end position="242"/>
    </location>
</feature>
<feature type="region of interest" description="Disordered" evidence="5">
    <location>
        <begin position="783"/>
        <end position="823"/>
    </location>
</feature>
<evidence type="ECO:0000256" key="5">
    <source>
        <dbReference type="SAM" id="MobiDB-lite"/>
    </source>
</evidence>
<dbReference type="CDD" id="cd10017">
    <property type="entry name" value="B3_DNA"/>
    <property type="match status" value="1"/>
</dbReference>
<evidence type="ECO:0000313" key="7">
    <source>
        <dbReference type="Proteomes" id="UP000077202"/>
    </source>
</evidence>
<keyword evidence="3" id="KW-0804">Transcription</keyword>
<reference evidence="6" key="1">
    <citation type="submission" date="2016-03" db="EMBL/GenBank/DDBJ databases">
        <title>Mechanisms controlling the formation of the plant cell surface in tip-growing cells are functionally conserved among land plants.</title>
        <authorList>
            <person name="Honkanen S."/>
            <person name="Jones V.A."/>
            <person name="Morieri G."/>
            <person name="Champion C."/>
            <person name="Hetherington A.J."/>
            <person name="Kelly S."/>
            <person name="Saint-Marcoux D."/>
            <person name="Proust H."/>
            <person name="Prescott H."/>
            <person name="Dolan L."/>
        </authorList>
    </citation>
    <scope>NUCLEOTIDE SEQUENCE [LARGE SCALE GENOMIC DNA]</scope>
    <source>
        <tissue evidence="6">Whole gametophyte</tissue>
    </source>
</reference>
<evidence type="ECO:0000256" key="3">
    <source>
        <dbReference type="ARBA" id="ARBA00023163"/>
    </source>
</evidence>
<dbReference type="Gene3D" id="2.40.330.10">
    <property type="entry name" value="DNA-binding pseudobarrel domain"/>
    <property type="match status" value="1"/>
</dbReference>
<accession>A0A176VX30</accession>